<name>A0A1H6KU09_9BACT</name>
<protein>
    <submittedName>
        <fullName evidence="1">Uncharacterized protein</fullName>
    </submittedName>
</protein>
<evidence type="ECO:0000313" key="2">
    <source>
        <dbReference type="Proteomes" id="UP000176204"/>
    </source>
</evidence>
<dbReference type="Proteomes" id="UP000176204">
    <property type="component" value="Chromosome I"/>
</dbReference>
<accession>A0A1H6KU09</accession>
<gene>
    <name evidence="1" type="ORF">PYTT_0549</name>
</gene>
<dbReference type="KEGG" id="agl:PYTT_0549"/>
<evidence type="ECO:0000313" key="1">
    <source>
        <dbReference type="EMBL" id="SEH76422.1"/>
    </source>
</evidence>
<reference evidence="2" key="1">
    <citation type="submission" date="2016-09" db="EMBL/GenBank/DDBJ databases">
        <authorList>
            <person name="Koehorst J."/>
        </authorList>
    </citation>
    <scope>NUCLEOTIDE SEQUENCE [LARGE SCALE GENOMIC DNA]</scope>
</reference>
<dbReference type="EMBL" id="LT629973">
    <property type="protein sequence ID" value="SEH76422.1"/>
    <property type="molecule type" value="Genomic_DNA"/>
</dbReference>
<keyword evidence="2" id="KW-1185">Reference proteome</keyword>
<dbReference type="AlphaFoldDB" id="A0A1H6KU09"/>
<organism evidence="1 2">
    <name type="scientific">Akkermansia glycaniphila</name>
    <dbReference type="NCBI Taxonomy" id="1679444"/>
    <lineage>
        <taxon>Bacteria</taxon>
        <taxon>Pseudomonadati</taxon>
        <taxon>Verrucomicrobiota</taxon>
        <taxon>Verrucomicrobiia</taxon>
        <taxon>Verrucomicrobiales</taxon>
        <taxon>Akkermansiaceae</taxon>
        <taxon>Akkermansia</taxon>
    </lineage>
</organism>
<sequence length="47" mass="5538">MNQRDLPSELEHWKHRSLSAEKTLEDMKKNIQSIKMAVDTLAQMLNK</sequence>
<proteinExistence type="predicted"/>